<keyword evidence="1" id="KW-0812">Transmembrane</keyword>
<sequence length="251" mass="28592">MIGELNILIFTTIFSVFHLTKGHSTLCSNISTDSQHSSSNLTRATLQDYCRSDNSSQIRLNTLNTSGLLTELLIRPMWTFVDGNYTPWIAYIGCFGISTLNQEHFYHTETIQNNTAEGCYLECQKENISCEQNQRLYFALKDSQCYCTCKIKEFIANSNKCNKSCSSDDACRSNYFNVYIEYIPDYERSDELCLVCSKADTNIEAKFSFACDGESFRLCDVVGVTVSLFVAVFALISVVLLLWYCITKRKR</sequence>
<evidence type="ECO:0000313" key="3">
    <source>
        <dbReference type="EnsemblMetazoa" id="G6370.1:cds"/>
    </source>
</evidence>
<keyword evidence="4" id="KW-1185">Reference proteome</keyword>
<evidence type="ECO:0000313" key="4">
    <source>
        <dbReference type="Proteomes" id="UP000005408"/>
    </source>
</evidence>
<evidence type="ECO:0008006" key="5">
    <source>
        <dbReference type="Google" id="ProtNLM"/>
    </source>
</evidence>
<protein>
    <recommendedName>
        <fullName evidence="5">WSC domain-containing protein</fullName>
    </recommendedName>
</protein>
<feature type="transmembrane region" description="Helical" evidence="1">
    <location>
        <begin position="221"/>
        <end position="246"/>
    </location>
</feature>
<evidence type="ECO:0000256" key="2">
    <source>
        <dbReference type="SAM" id="SignalP"/>
    </source>
</evidence>
<organism evidence="3 4">
    <name type="scientific">Magallana gigas</name>
    <name type="common">Pacific oyster</name>
    <name type="synonym">Crassostrea gigas</name>
    <dbReference type="NCBI Taxonomy" id="29159"/>
    <lineage>
        <taxon>Eukaryota</taxon>
        <taxon>Metazoa</taxon>
        <taxon>Spiralia</taxon>
        <taxon>Lophotrochozoa</taxon>
        <taxon>Mollusca</taxon>
        <taxon>Bivalvia</taxon>
        <taxon>Autobranchia</taxon>
        <taxon>Pteriomorphia</taxon>
        <taxon>Ostreida</taxon>
        <taxon>Ostreoidea</taxon>
        <taxon>Ostreidae</taxon>
        <taxon>Magallana</taxon>
    </lineage>
</organism>
<keyword evidence="1" id="KW-1133">Transmembrane helix</keyword>
<dbReference type="EnsemblMetazoa" id="G6370.1">
    <property type="protein sequence ID" value="G6370.1:cds"/>
    <property type="gene ID" value="G6370"/>
</dbReference>
<name>A0A8W8NM25_MAGGI</name>
<feature type="signal peptide" evidence="2">
    <location>
        <begin position="1"/>
        <end position="22"/>
    </location>
</feature>
<dbReference type="AlphaFoldDB" id="A0A8W8NM25"/>
<dbReference type="Proteomes" id="UP000005408">
    <property type="component" value="Unassembled WGS sequence"/>
</dbReference>
<feature type="chain" id="PRO_5036472662" description="WSC domain-containing protein" evidence="2">
    <location>
        <begin position="23"/>
        <end position="251"/>
    </location>
</feature>
<keyword evidence="1" id="KW-0472">Membrane</keyword>
<keyword evidence="2" id="KW-0732">Signal</keyword>
<reference evidence="3" key="1">
    <citation type="submission" date="2022-08" db="UniProtKB">
        <authorList>
            <consortium name="EnsemblMetazoa"/>
        </authorList>
    </citation>
    <scope>IDENTIFICATION</scope>
    <source>
        <strain evidence="3">05x7-T-G4-1.051#20</strain>
    </source>
</reference>
<evidence type="ECO:0000256" key="1">
    <source>
        <dbReference type="SAM" id="Phobius"/>
    </source>
</evidence>
<proteinExistence type="predicted"/>
<accession>A0A8W8NM25</accession>